<feature type="transmembrane region" description="Helical" evidence="1">
    <location>
        <begin position="99"/>
        <end position="117"/>
    </location>
</feature>
<evidence type="ECO:0000313" key="2">
    <source>
        <dbReference type="EMBL" id="GGN78652.1"/>
    </source>
</evidence>
<evidence type="ECO:0000256" key="1">
    <source>
        <dbReference type="SAM" id="Phobius"/>
    </source>
</evidence>
<sequence>MEAILLLLALLADLWMTFAGFTYGFKFIRRYKNYLLGLEWIVIGTSGLNVLVWILLGNDKHSIQVPLVYFFDAFSRSFGLTLILVLGLMQVTHRYKPPVAVEIGAFALAIGAGVYLQQFRFPEFYMGPATFYLITNALTTVFLIYFSWRLWQIGAKGLAIGAGLTTAAGTAVALMDDFFRFPGDDELRTKFYIFALAVWGFQLYAYYISYQKLHAHREETGSQPASEHGVVRAVASSRGQERIVKEN</sequence>
<name>A0ABQ2KC02_9NOCA</name>
<keyword evidence="1" id="KW-1133">Transmembrane helix</keyword>
<feature type="transmembrane region" description="Helical" evidence="1">
    <location>
        <begin position="129"/>
        <end position="146"/>
    </location>
</feature>
<keyword evidence="3" id="KW-1185">Reference proteome</keyword>
<dbReference type="Proteomes" id="UP000658127">
    <property type="component" value="Unassembled WGS sequence"/>
</dbReference>
<feature type="transmembrane region" description="Helical" evidence="1">
    <location>
        <begin position="37"/>
        <end position="56"/>
    </location>
</feature>
<evidence type="ECO:0008006" key="4">
    <source>
        <dbReference type="Google" id="ProtNLM"/>
    </source>
</evidence>
<evidence type="ECO:0000313" key="3">
    <source>
        <dbReference type="Proteomes" id="UP000658127"/>
    </source>
</evidence>
<protein>
    <recommendedName>
        <fullName evidence="4">Transporter</fullName>
    </recommendedName>
</protein>
<feature type="transmembrane region" description="Helical" evidence="1">
    <location>
        <begin position="6"/>
        <end position="25"/>
    </location>
</feature>
<reference evidence="3" key="1">
    <citation type="journal article" date="2019" name="Int. J. Syst. Evol. Microbiol.">
        <title>The Global Catalogue of Microorganisms (GCM) 10K type strain sequencing project: providing services to taxonomists for standard genome sequencing and annotation.</title>
        <authorList>
            <consortium name="The Broad Institute Genomics Platform"/>
            <consortium name="The Broad Institute Genome Sequencing Center for Infectious Disease"/>
            <person name="Wu L."/>
            <person name="Ma J."/>
        </authorList>
    </citation>
    <scope>NUCLEOTIDE SEQUENCE [LARGE SCALE GENOMIC DNA]</scope>
    <source>
        <strain evidence="3">CGMCC 4.7329</strain>
    </source>
</reference>
<feature type="transmembrane region" description="Helical" evidence="1">
    <location>
        <begin position="191"/>
        <end position="208"/>
    </location>
</feature>
<keyword evidence="1" id="KW-0472">Membrane</keyword>
<accession>A0ABQ2KC02</accession>
<feature type="transmembrane region" description="Helical" evidence="1">
    <location>
        <begin position="158"/>
        <end position="179"/>
    </location>
</feature>
<dbReference type="EMBL" id="BMNE01000003">
    <property type="protein sequence ID" value="GGN78652.1"/>
    <property type="molecule type" value="Genomic_DNA"/>
</dbReference>
<gene>
    <name evidence="2" type="ORF">GCM10011610_26440</name>
</gene>
<proteinExistence type="predicted"/>
<keyword evidence="1" id="KW-0812">Transmembrane</keyword>
<organism evidence="2 3">
    <name type="scientific">Nocardia rhizosphaerihabitans</name>
    <dbReference type="NCBI Taxonomy" id="1691570"/>
    <lineage>
        <taxon>Bacteria</taxon>
        <taxon>Bacillati</taxon>
        <taxon>Actinomycetota</taxon>
        <taxon>Actinomycetes</taxon>
        <taxon>Mycobacteriales</taxon>
        <taxon>Nocardiaceae</taxon>
        <taxon>Nocardia</taxon>
    </lineage>
</organism>
<comment type="caution">
    <text evidence="2">The sequence shown here is derived from an EMBL/GenBank/DDBJ whole genome shotgun (WGS) entry which is preliminary data.</text>
</comment>
<feature type="transmembrane region" description="Helical" evidence="1">
    <location>
        <begin position="68"/>
        <end position="87"/>
    </location>
</feature>